<reference evidence="2" key="1">
    <citation type="journal article" date="2021" name="Nat. Commun.">
        <title>Genetic determinants of endophytism in the Arabidopsis root mycobiome.</title>
        <authorList>
            <person name="Mesny F."/>
            <person name="Miyauchi S."/>
            <person name="Thiergart T."/>
            <person name="Pickel B."/>
            <person name="Atanasova L."/>
            <person name="Karlsson M."/>
            <person name="Huettel B."/>
            <person name="Barry K.W."/>
            <person name="Haridas S."/>
            <person name="Chen C."/>
            <person name="Bauer D."/>
            <person name="Andreopoulos W."/>
            <person name="Pangilinan J."/>
            <person name="LaButti K."/>
            <person name="Riley R."/>
            <person name="Lipzen A."/>
            <person name="Clum A."/>
            <person name="Drula E."/>
            <person name="Henrissat B."/>
            <person name="Kohler A."/>
            <person name="Grigoriev I.V."/>
            <person name="Martin F.M."/>
            <person name="Hacquard S."/>
        </authorList>
    </citation>
    <scope>NUCLEOTIDE SEQUENCE</scope>
    <source>
        <strain evidence="2">MPI-CAGE-AT-0021</strain>
    </source>
</reference>
<comment type="caution">
    <text evidence="2">The sequence shown here is derived from an EMBL/GenBank/DDBJ whole genome shotgun (WGS) entry which is preliminary data.</text>
</comment>
<dbReference type="EMBL" id="JAGMUU010000013">
    <property type="protein sequence ID" value="KAH7140435.1"/>
    <property type="molecule type" value="Genomic_DNA"/>
</dbReference>
<evidence type="ECO:0000256" key="1">
    <source>
        <dbReference type="SAM" id="MobiDB-lite"/>
    </source>
</evidence>
<dbReference type="AlphaFoldDB" id="A0A9P9J375"/>
<dbReference type="InterPro" id="IPR036236">
    <property type="entry name" value="Znf_C2H2_sf"/>
</dbReference>
<feature type="region of interest" description="Disordered" evidence="1">
    <location>
        <begin position="237"/>
        <end position="347"/>
    </location>
</feature>
<dbReference type="OrthoDB" id="6077919at2759"/>
<protein>
    <recommendedName>
        <fullName evidence="4">C2H2-type domain-containing protein</fullName>
    </recommendedName>
</protein>
<gene>
    <name evidence="2" type="ORF">B0J13DRAFT_638048</name>
</gene>
<dbReference type="Proteomes" id="UP000717696">
    <property type="component" value="Unassembled WGS sequence"/>
</dbReference>
<feature type="region of interest" description="Disordered" evidence="1">
    <location>
        <begin position="26"/>
        <end position="47"/>
    </location>
</feature>
<feature type="compositionally biased region" description="Low complexity" evidence="1">
    <location>
        <begin position="237"/>
        <end position="252"/>
    </location>
</feature>
<sequence length="347" mass="37131">MATSNSERPAGTLSRMSHAMSIGSIVDLPSTSSAPEGIEGSQPFRTSTPPAPCLSIMSIQHILVPSTPPASDGIQTSKAITATSNIHSFSIPPVEAPPPAPDGIQTSQRLQTPVPAKLGDTLNKALGTQLPPFRCSCGKRYFNLRRLRPHLAKWEQHKRIDQDDRPYKCALCNHGFGLKESLQKHCVNPYNQAEESTKADNSPLIFISQLSSREIPLSHPICPSTSMAGEVITMNVSSPKPSTIQTSPPTSTIATDDLEHIPQGETDPPTAKCTTAAHNYDDGNEADSEHDLQDDYDDWVERASLPRPAYGSGDDGSDGSYDDSSGGSGGSDDPYDGSDDPLGMRPI</sequence>
<proteinExistence type="predicted"/>
<dbReference type="SUPFAM" id="SSF57667">
    <property type="entry name" value="beta-beta-alpha zinc fingers"/>
    <property type="match status" value="1"/>
</dbReference>
<evidence type="ECO:0008006" key="4">
    <source>
        <dbReference type="Google" id="ProtNLM"/>
    </source>
</evidence>
<accession>A0A9P9J375</accession>
<evidence type="ECO:0000313" key="2">
    <source>
        <dbReference type="EMBL" id="KAH7140435.1"/>
    </source>
</evidence>
<name>A0A9P9J375_9HYPO</name>
<dbReference type="Gene3D" id="3.30.160.60">
    <property type="entry name" value="Classic Zinc Finger"/>
    <property type="match status" value="1"/>
</dbReference>
<evidence type="ECO:0000313" key="3">
    <source>
        <dbReference type="Proteomes" id="UP000717696"/>
    </source>
</evidence>
<keyword evidence="3" id="KW-1185">Reference proteome</keyword>
<organism evidence="2 3">
    <name type="scientific">Dactylonectria estremocensis</name>
    <dbReference type="NCBI Taxonomy" id="1079267"/>
    <lineage>
        <taxon>Eukaryota</taxon>
        <taxon>Fungi</taxon>
        <taxon>Dikarya</taxon>
        <taxon>Ascomycota</taxon>
        <taxon>Pezizomycotina</taxon>
        <taxon>Sordariomycetes</taxon>
        <taxon>Hypocreomycetidae</taxon>
        <taxon>Hypocreales</taxon>
        <taxon>Nectriaceae</taxon>
        <taxon>Dactylonectria</taxon>
    </lineage>
</organism>